<protein>
    <submittedName>
        <fullName evidence="3">Uncharacterized protein</fullName>
    </submittedName>
</protein>
<feature type="compositionally biased region" description="Polar residues" evidence="2">
    <location>
        <begin position="151"/>
        <end position="166"/>
    </location>
</feature>
<keyword evidence="1" id="KW-0175">Coiled coil</keyword>
<organism evidence="3">
    <name type="scientific">Aureoumbra lagunensis</name>
    <dbReference type="NCBI Taxonomy" id="44058"/>
    <lineage>
        <taxon>Eukaryota</taxon>
        <taxon>Sar</taxon>
        <taxon>Stramenopiles</taxon>
        <taxon>Ochrophyta</taxon>
        <taxon>Pelagophyceae</taxon>
        <taxon>Pelagomonadales</taxon>
        <taxon>Aureoumbra</taxon>
    </lineage>
</organism>
<feature type="coiled-coil region" evidence="1">
    <location>
        <begin position="31"/>
        <end position="97"/>
    </location>
</feature>
<accession>A0A7S3K0D3</accession>
<evidence type="ECO:0000256" key="1">
    <source>
        <dbReference type="SAM" id="Coils"/>
    </source>
</evidence>
<evidence type="ECO:0000313" key="3">
    <source>
        <dbReference type="EMBL" id="CAE0368135.1"/>
    </source>
</evidence>
<sequence length="166" mass="18894">MAADKKEEVRSNEECTVRIVENDEERFYVQEEDYRNQISALEEEQITLREAWSEIVRTNMATVDDLKQQLIEAQYEKEEAQSEYDALLNDHEKVHNNLATELAATKVHVAQLSQERDDMHTKLVSLLRTIPSSSSTTAQTMTTSTTNSFSPQQTNSSSHHLTGTSS</sequence>
<reference evidence="3" key="1">
    <citation type="submission" date="2021-01" db="EMBL/GenBank/DDBJ databases">
        <authorList>
            <person name="Corre E."/>
            <person name="Pelletier E."/>
            <person name="Niang G."/>
            <person name="Scheremetjew M."/>
            <person name="Finn R."/>
            <person name="Kale V."/>
            <person name="Holt S."/>
            <person name="Cochrane G."/>
            <person name="Meng A."/>
            <person name="Brown T."/>
            <person name="Cohen L."/>
        </authorList>
    </citation>
    <scope>NUCLEOTIDE SEQUENCE</scope>
    <source>
        <strain evidence="3">CCMP1510</strain>
    </source>
</reference>
<evidence type="ECO:0000256" key="2">
    <source>
        <dbReference type="SAM" id="MobiDB-lite"/>
    </source>
</evidence>
<feature type="compositionally biased region" description="Low complexity" evidence="2">
    <location>
        <begin position="132"/>
        <end position="150"/>
    </location>
</feature>
<gene>
    <name evidence="3" type="ORF">ALAG00032_LOCUS8897</name>
</gene>
<feature type="region of interest" description="Disordered" evidence="2">
    <location>
        <begin position="130"/>
        <end position="166"/>
    </location>
</feature>
<dbReference type="AlphaFoldDB" id="A0A7S3K0D3"/>
<name>A0A7S3K0D3_9STRA</name>
<dbReference type="EMBL" id="HBIJ01013132">
    <property type="protein sequence ID" value="CAE0368135.1"/>
    <property type="molecule type" value="Transcribed_RNA"/>
</dbReference>
<proteinExistence type="predicted"/>